<gene>
    <name evidence="1" type="ORF">C1SCF055_LOCUS41969</name>
</gene>
<accession>A0A9P1DVY9</accession>
<keyword evidence="3" id="KW-1185">Reference proteome</keyword>
<dbReference type="AlphaFoldDB" id="A0A9P1DVY9"/>
<evidence type="ECO:0000313" key="1">
    <source>
        <dbReference type="EMBL" id="CAI4017315.1"/>
    </source>
</evidence>
<evidence type="ECO:0000313" key="3">
    <source>
        <dbReference type="Proteomes" id="UP001152797"/>
    </source>
</evidence>
<organism evidence="1">
    <name type="scientific">Cladocopium goreaui</name>
    <dbReference type="NCBI Taxonomy" id="2562237"/>
    <lineage>
        <taxon>Eukaryota</taxon>
        <taxon>Sar</taxon>
        <taxon>Alveolata</taxon>
        <taxon>Dinophyceae</taxon>
        <taxon>Suessiales</taxon>
        <taxon>Symbiodiniaceae</taxon>
        <taxon>Cladocopium</taxon>
    </lineage>
</organism>
<dbReference type="Proteomes" id="UP001152797">
    <property type="component" value="Unassembled WGS sequence"/>
</dbReference>
<dbReference type="EMBL" id="CAMXCT010006629">
    <property type="protein sequence ID" value="CAI4017315.1"/>
    <property type="molecule type" value="Genomic_DNA"/>
</dbReference>
<proteinExistence type="predicted"/>
<sequence length="271" mass="31248">MSGTVSQSRTWGGICYRFVKNYIYESLNEEEKENWKDLERRVCVKHASAQPEFDRFVNILEDNREELQGMQKSTLLQFMCAAERTGKPEYVFGRNFWRRSYEKLDEDMKATLQEWETLLCVPAVDSVDKFMQILDRRKVELQSCGAASVKSLFNVHAKKQDAELRCCYDFMQRTFPSLTEDKKEMVRNALGQLLPAAATVPLKKSHEAKLHSRETVLGDDLPRPRLPKSLRQLYGNSADAESRTMAFFHRVNEVDTHCHGARASAGRVIKA</sequence>
<dbReference type="EMBL" id="CAMXCT020006629">
    <property type="protein sequence ID" value="CAL1170690.1"/>
    <property type="molecule type" value="Genomic_DNA"/>
</dbReference>
<reference evidence="2 3" key="2">
    <citation type="submission" date="2024-05" db="EMBL/GenBank/DDBJ databases">
        <authorList>
            <person name="Chen Y."/>
            <person name="Shah S."/>
            <person name="Dougan E. K."/>
            <person name="Thang M."/>
            <person name="Chan C."/>
        </authorList>
    </citation>
    <scope>NUCLEOTIDE SEQUENCE [LARGE SCALE GENOMIC DNA]</scope>
</reference>
<name>A0A9P1DVY9_9DINO</name>
<comment type="caution">
    <text evidence="1">The sequence shown here is derived from an EMBL/GenBank/DDBJ whole genome shotgun (WGS) entry which is preliminary data.</text>
</comment>
<evidence type="ECO:0000313" key="2">
    <source>
        <dbReference type="EMBL" id="CAL4804627.1"/>
    </source>
</evidence>
<reference evidence="1" key="1">
    <citation type="submission" date="2022-10" db="EMBL/GenBank/DDBJ databases">
        <authorList>
            <person name="Chen Y."/>
            <person name="Dougan E. K."/>
            <person name="Chan C."/>
            <person name="Rhodes N."/>
            <person name="Thang M."/>
        </authorList>
    </citation>
    <scope>NUCLEOTIDE SEQUENCE</scope>
</reference>
<protein>
    <submittedName>
        <fullName evidence="1">Uncharacterized protein</fullName>
    </submittedName>
</protein>
<dbReference type="EMBL" id="CAMXCT030006629">
    <property type="protein sequence ID" value="CAL4804627.1"/>
    <property type="molecule type" value="Genomic_DNA"/>
</dbReference>